<dbReference type="Gene3D" id="1.10.3720.10">
    <property type="entry name" value="MetI-like"/>
    <property type="match status" value="1"/>
</dbReference>
<dbReference type="AlphaFoldDB" id="A0A2Y8ZWB3"/>
<dbReference type="InterPro" id="IPR000515">
    <property type="entry name" value="MetI-like"/>
</dbReference>
<dbReference type="OrthoDB" id="147639at2"/>
<dbReference type="PANTHER" id="PTHR30465:SF0">
    <property type="entry name" value="OLIGOPEPTIDE TRANSPORT SYSTEM PERMEASE PROTEIN APPB"/>
    <property type="match status" value="1"/>
</dbReference>
<dbReference type="Pfam" id="PF19300">
    <property type="entry name" value="BPD_transp_1_N"/>
    <property type="match status" value="1"/>
</dbReference>
<proteinExistence type="inferred from homology"/>
<name>A0A2Y8ZWB3_9MICO</name>
<feature type="transmembrane region" description="Helical" evidence="7">
    <location>
        <begin position="105"/>
        <end position="134"/>
    </location>
</feature>
<protein>
    <submittedName>
        <fullName evidence="9">Peptide/nickel transport system permease protein</fullName>
    </submittedName>
</protein>
<comment type="similarity">
    <text evidence="7">Belongs to the binding-protein-dependent transport system permease family.</text>
</comment>
<evidence type="ECO:0000256" key="7">
    <source>
        <dbReference type="RuleBase" id="RU363032"/>
    </source>
</evidence>
<evidence type="ECO:0000259" key="8">
    <source>
        <dbReference type="PROSITE" id="PS50928"/>
    </source>
</evidence>
<dbReference type="Pfam" id="PF00528">
    <property type="entry name" value="BPD_transp_1"/>
    <property type="match status" value="1"/>
</dbReference>
<dbReference type="PROSITE" id="PS50928">
    <property type="entry name" value="ABC_TM1"/>
    <property type="match status" value="1"/>
</dbReference>
<keyword evidence="10" id="KW-1185">Reference proteome</keyword>
<organism evidence="9 10">
    <name type="scientific">Branchiibius hedensis</name>
    <dbReference type="NCBI Taxonomy" id="672460"/>
    <lineage>
        <taxon>Bacteria</taxon>
        <taxon>Bacillati</taxon>
        <taxon>Actinomycetota</taxon>
        <taxon>Actinomycetes</taxon>
        <taxon>Micrococcales</taxon>
        <taxon>Dermacoccaceae</taxon>
        <taxon>Branchiibius</taxon>
    </lineage>
</organism>
<dbReference type="PANTHER" id="PTHR30465">
    <property type="entry name" value="INNER MEMBRANE ABC TRANSPORTER"/>
    <property type="match status" value="1"/>
</dbReference>
<evidence type="ECO:0000256" key="4">
    <source>
        <dbReference type="ARBA" id="ARBA00022692"/>
    </source>
</evidence>
<dbReference type="EMBL" id="UESZ01000001">
    <property type="protein sequence ID" value="SSA34177.1"/>
    <property type="molecule type" value="Genomic_DNA"/>
</dbReference>
<feature type="transmembrane region" description="Helical" evidence="7">
    <location>
        <begin position="146"/>
        <end position="170"/>
    </location>
</feature>
<feature type="transmembrane region" description="Helical" evidence="7">
    <location>
        <begin position="254"/>
        <end position="276"/>
    </location>
</feature>
<evidence type="ECO:0000256" key="3">
    <source>
        <dbReference type="ARBA" id="ARBA00022475"/>
    </source>
</evidence>
<feature type="transmembrane region" description="Helical" evidence="7">
    <location>
        <begin position="190"/>
        <end position="212"/>
    </location>
</feature>
<feature type="domain" description="ABC transmembrane type-1" evidence="8">
    <location>
        <begin position="110"/>
        <end position="319"/>
    </location>
</feature>
<gene>
    <name evidence="9" type="ORF">SAMN04489750_1480</name>
</gene>
<keyword evidence="4 7" id="KW-0812">Transmembrane</keyword>
<dbReference type="Proteomes" id="UP000250028">
    <property type="component" value="Unassembled WGS sequence"/>
</dbReference>
<dbReference type="RefSeq" id="WP_109684775.1">
    <property type="nucleotide sequence ID" value="NZ_QGDN01000001.1"/>
</dbReference>
<evidence type="ECO:0000256" key="2">
    <source>
        <dbReference type="ARBA" id="ARBA00022448"/>
    </source>
</evidence>
<dbReference type="GO" id="GO:0055085">
    <property type="term" value="P:transmembrane transport"/>
    <property type="evidence" value="ECO:0007669"/>
    <property type="project" value="InterPro"/>
</dbReference>
<evidence type="ECO:0000256" key="1">
    <source>
        <dbReference type="ARBA" id="ARBA00004651"/>
    </source>
</evidence>
<evidence type="ECO:0000256" key="6">
    <source>
        <dbReference type="ARBA" id="ARBA00023136"/>
    </source>
</evidence>
<dbReference type="InterPro" id="IPR045621">
    <property type="entry name" value="BPD_transp_1_N"/>
</dbReference>
<evidence type="ECO:0000313" key="10">
    <source>
        <dbReference type="Proteomes" id="UP000250028"/>
    </source>
</evidence>
<dbReference type="CDD" id="cd06261">
    <property type="entry name" value="TM_PBP2"/>
    <property type="match status" value="1"/>
</dbReference>
<dbReference type="SUPFAM" id="SSF161098">
    <property type="entry name" value="MetI-like"/>
    <property type="match status" value="1"/>
</dbReference>
<dbReference type="GO" id="GO:0005886">
    <property type="term" value="C:plasma membrane"/>
    <property type="evidence" value="ECO:0007669"/>
    <property type="project" value="UniProtKB-SubCell"/>
</dbReference>
<keyword evidence="2 7" id="KW-0813">Transport</keyword>
<keyword evidence="5 7" id="KW-1133">Transmembrane helix</keyword>
<keyword evidence="6 7" id="KW-0472">Membrane</keyword>
<dbReference type="InterPro" id="IPR035906">
    <property type="entry name" value="MetI-like_sf"/>
</dbReference>
<comment type="subcellular location">
    <subcellularLocation>
        <location evidence="1 7">Cell membrane</location>
        <topology evidence="1 7">Multi-pass membrane protein</topology>
    </subcellularLocation>
</comment>
<keyword evidence="3" id="KW-1003">Cell membrane</keyword>
<evidence type="ECO:0000313" key="9">
    <source>
        <dbReference type="EMBL" id="SSA34177.1"/>
    </source>
</evidence>
<evidence type="ECO:0000256" key="5">
    <source>
        <dbReference type="ARBA" id="ARBA00022989"/>
    </source>
</evidence>
<sequence>MLVYILRRLALTLSVIVGAITLTFVIFYLGPSDPVAALCPRNCTANQQAQIERKMGLDQPRIQQYGQYMKGLVAGREIGSGPTAQSCDAPCLGWSFIQNRPVKDIVFQVLPVTLSILIGGAVVYVIFGLAFGVIAARNRGNYLDRFIVGVTQTVPAVPYYVLALLFYLYLMVLHPILPQAGYTSPFENPFAWITGFIGVWLLYGLYAATGYVRYVRANMIDALAGDYVRTARSKGLSEWKVTISHALRATMAPFLTLVGLNLVLDIGGAIFTENIFGLQGMGYLSIQSFNNSDLQVISGIVVVTAIVTSVGNLIVDLLYGVVDPRVKLS</sequence>
<feature type="transmembrane region" description="Helical" evidence="7">
    <location>
        <begin position="9"/>
        <end position="30"/>
    </location>
</feature>
<accession>A0A2Y8ZWB3</accession>
<reference evidence="10" key="1">
    <citation type="submission" date="2016-10" db="EMBL/GenBank/DDBJ databases">
        <authorList>
            <person name="Varghese N."/>
            <person name="Submissions S."/>
        </authorList>
    </citation>
    <scope>NUCLEOTIDE SEQUENCE [LARGE SCALE GENOMIC DNA]</scope>
    <source>
        <strain evidence="10">DSM 22951</strain>
    </source>
</reference>
<feature type="transmembrane region" description="Helical" evidence="7">
    <location>
        <begin position="296"/>
        <end position="322"/>
    </location>
</feature>